<keyword evidence="5" id="KW-1185">Reference proteome</keyword>
<dbReference type="SUPFAM" id="SSF53850">
    <property type="entry name" value="Periplasmic binding protein-like II"/>
    <property type="match status" value="1"/>
</dbReference>
<dbReference type="NCBIfam" id="TIGR02136">
    <property type="entry name" value="ptsS_2"/>
    <property type="match status" value="1"/>
</dbReference>
<dbReference type="CDD" id="cd13566">
    <property type="entry name" value="PBP2_phosphate"/>
    <property type="match status" value="1"/>
</dbReference>
<organism evidence="4 5">
    <name type="scientific">Candidatus Methanoperedens nitratireducens</name>
    <dbReference type="NCBI Taxonomy" id="1392998"/>
    <lineage>
        <taxon>Archaea</taxon>
        <taxon>Methanobacteriati</taxon>
        <taxon>Methanobacteriota</taxon>
        <taxon>Stenosarchaea group</taxon>
        <taxon>Methanomicrobia</taxon>
        <taxon>Methanosarcinales</taxon>
        <taxon>ANME-2 cluster</taxon>
        <taxon>Candidatus Methanoperedentaceae</taxon>
        <taxon>Candidatus Methanoperedens</taxon>
    </lineage>
</organism>
<dbReference type="AlphaFoldDB" id="A0A062V7Q0"/>
<keyword evidence="1" id="KW-0813">Transport</keyword>
<keyword evidence="2" id="KW-0732">Signal</keyword>
<evidence type="ECO:0000259" key="3">
    <source>
        <dbReference type="Pfam" id="PF12849"/>
    </source>
</evidence>
<evidence type="ECO:0000313" key="5">
    <source>
        <dbReference type="Proteomes" id="UP000027153"/>
    </source>
</evidence>
<sequence length="307" mass="33911">MIILIVFIVVVTYINPSDIMVGKSKYVLPLFLILVLMTGCIDRTTEQAVQSQELTGELKLDGSTTVFPIADRAARTFMKNHPQVKITVQQSSTGEGLDRFLRGESDISDATRPPKDSEYSTARSRGMELYMTLISYDAVAVIVHPKNPVSDLTLSQLKAIYFDGDITDWSQLTDKKTGKINIYNTDAKISGTAELFNKVVTGNDETPYVAGTTSIHPTPLMIPAIMNDPNGIAFTPMNWINSSVKTVKIDGITPKKEAVIDTSYPLGRKMYMITNGAPKGLTKEYINFVLSRDGQRIVEEEGFISII</sequence>
<dbReference type="Pfam" id="PF12849">
    <property type="entry name" value="PBP_like_2"/>
    <property type="match status" value="1"/>
</dbReference>
<feature type="domain" description="PBP" evidence="3">
    <location>
        <begin position="51"/>
        <end position="292"/>
    </location>
</feature>
<evidence type="ECO:0000256" key="1">
    <source>
        <dbReference type="ARBA" id="ARBA00022448"/>
    </source>
</evidence>
<dbReference type="InterPro" id="IPR050811">
    <property type="entry name" value="Phosphate_ABC_transporter"/>
</dbReference>
<dbReference type="PANTHER" id="PTHR30570:SF1">
    <property type="entry name" value="PHOSPHATE-BINDING PROTEIN PSTS"/>
    <property type="match status" value="1"/>
</dbReference>
<comment type="caution">
    <text evidence="4">The sequence shown here is derived from an EMBL/GenBank/DDBJ whole genome shotgun (WGS) entry which is preliminary data.</text>
</comment>
<dbReference type="PANTHER" id="PTHR30570">
    <property type="entry name" value="PERIPLASMIC PHOSPHATE BINDING COMPONENT OF PHOSPHATE ABC TRANSPORTER"/>
    <property type="match status" value="1"/>
</dbReference>
<reference evidence="4 5" key="1">
    <citation type="journal article" date="2013" name="Nature">
        <title>Anaerobic oxidation of methane coupled to nitrate reduction in a novel archaeal lineage.</title>
        <authorList>
            <person name="Haroon M.F."/>
            <person name="Hu S."/>
            <person name="Shi Y."/>
            <person name="Imelfort M."/>
            <person name="Keller J."/>
            <person name="Hugenholtz P."/>
            <person name="Yuan Z."/>
            <person name="Tyson G.W."/>
        </authorList>
    </citation>
    <scope>NUCLEOTIDE SEQUENCE [LARGE SCALE GENOMIC DNA]</scope>
    <source>
        <strain evidence="4 5">ANME-2d</strain>
    </source>
</reference>
<dbReference type="InterPro" id="IPR011862">
    <property type="entry name" value="Phos-bd"/>
</dbReference>
<proteinExistence type="predicted"/>
<dbReference type="Proteomes" id="UP000027153">
    <property type="component" value="Unassembled WGS sequence"/>
</dbReference>
<dbReference type="GO" id="GO:0042301">
    <property type="term" value="F:phosphate ion binding"/>
    <property type="evidence" value="ECO:0007669"/>
    <property type="project" value="InterPro"/>
</dbReference>
<gene>
    <name evidence="4" type="ORF">ANME2D_01017</name>
</gene>
<evidence type="ECO:0000313" key="4">
    <source>
        <dbReference type="EMBL" id="KCZ72588.1"/>
    </source>
</evidence>
<dbReference type="EMBL" id="JMIY01000002">
    <property type="protein sequence ID" value="KCZ72588.1"/>
    <property type="molecule type" value="Genomic_DNA"/>
</dbReference>
<dbReference type="InterPro" id="IPR024370">
    <property type="entry name" value="PBP_domain"/>
</dbReference>
<name>A0A062V7Q0_9EURY</name>
<dbReference type="Gene3D" id="3.40.190.10">
    <property type="entry name" value="Periplasmic binding protein-like II"/>
    <property type="match status" value="2"/>
</dbReference>
<protein>
    <submittedName>
        <fullName evidence="4">Phosphate ABC transporter substrate-binding protein, PhoT family</fullName>
    </submittedName>
</protein>
<accession>A0A062V7Q0</accession>
<evidence type="ECO:0000256" key="2">
    <source>
        <dbReference type="ARBA" id="ARBA00022729"/>
    </source>
</evidence>